<protein>
    <submittedName>
        <fullName evidence="2">Uncharacterized protein</fullName>
    </submittedName>
</protein>
<feature type="region of interest" description="Disordered" evidence="1">
    <location>
        <begin position="259"/>
        <end position="282"/>
    </location>
</feature>
<evidence type="ECO:0000313" key="2">
    <source>
        <dbReference type="EMBL" id="MEU8135416.1"/>
    </source>
</evidence>
<keyword evidence="3" id="KW-1185">Reference proteome</keyword>
<dbReference type="RefSeq" id="WP_358355140.1">
    <property type="nucleotide sequence ID" value="NZ_JBEZFP010000042.1"/>
</dbReference>
<feature type="compositionally biased region" description="Low complexity" evidence="1">
    <location>
        <begin position="265"/>
        <end position="282"/>
    </location>
</feature>
<dbReference type="Proteomes" id="UP001551482">
    <property type="component" value="Unassembled WGS sequence"/>
</dbReference>
<name>A0ABV3DI50_9ACTN</name>
<evidence type="ECO:0000256" key="1">
    <source>
        <dbReference type="SAM" id="MobiDB-lite"/>
    </source>
</evidence>
<comment type="caution">
    <text evidence="2">The sequence shown here is derived from an EMBL/GenBank/DDBJ whole genome shotgun (WGS) entry which is preliminary data.</text>
</comment>
<reference evidence="2 3" key="1">
    <citation type="submission" date="2024-06" db="EMBL/GenBank/DDBJ databases">
        <title>The Natural Products Discovery Center: Release of the First 8490 Sequenced Strains for Exploring Actinobacteria Biosynthetic Diversity.</title>
        <authorList>
            <person name="Kalkreuter E."/>
            <person name="Kautsar S.A."/>
            <person name="Yang D."/>
            <person name="Bader C.D."/>
            <person name="Teijaro C.N."/>
            <person name="Fluegel L."/>
            <person name="Davis C.M."/>
            <person name="Simpson J.R."/>
            <person name="Lauterbach L."/>
            <person name="Steele A.D."/>
            <person name="Gui C."/>
            <person name="Meng S."/>
            <person name="Li G."/>
            <person name="Viehrig K."/>
            <person name="Ye F."/>
            <person name="Su P."/>
            <person name="Kiefer A.F."/>
            <person name="Nichols A."/>
            <person name="Cepeda A.J."/>
            <person name="Yan W."/>
            <person name="Fan B."/>
            <person name="Jiang Y."/>
            <person name="Adhikari A."/>
            <person name="Zheng C.-J."/>
            <person name="Schuster L."/>
            <person name="Cowan T.M."/>
            <person name="Smanski M.J."/>
            <person name="Chevrette M.G."/>
            <person name="De Carvalho L.P.S."/>
            <person name="Shen B."/>
        </authorList>
    </citation>
    <scope>NUCLEOTIDE SEQUENCE [LARGE SCALE GENOMIC DNA]</scope>
    <source>
        <strain evidence="2 3">NPDC048946</strain>
    </source>
</reference>
<proteinExistence type="predicted"/>
<accession>A0ABV3DI50</accession>
<evidence type="ECO:0000313" key="3">
    <source>
        <dbReference type="Proteomes" id="UP001551482"/>
    </source>
</evidence>
<dbReference type="EMBL" id="JBEZFP010000042">
    <property type="protein sequence ID" value="MEU8135416.1"/>
    <property type="molecule type" value="Genomic_DNA"/>
</dbReference>
<sequence length="385" mass="41342">MTRDSARIAMDVLPVRSQQFLDRRVRPHVAQMRTTVVDSVVRQVAVGGRARVLHASLLDGHTLNLHAVLPSDEAAGGDEGFLSFVRGRRQQRVPVRLNRVSRAELHADATVPLGPLPGGLDLEPGRWGLRIVLGSAGRPARLFDLEGPLGPSAAGGPTQTPPASPLTGFRYQIRVTPLGLCRITVRRPQPHAEMVRFELRPEGAVVAFRMVGVTRARPVAVEIACGSGLVEVVPTAGDGDILAFAVPFDAMLRSAVGSPVGSPVGSAEAPHAGAAGAERPATGEGLVRAEGDEQAERHVLGTAARPAEGPEQDWQMVVRMRDGSRHPLGRELDVPRMPRRVFRMRTRLVATEGGALVRVRPHYNARRQFRLGCTAVHHARPGVTA</sequence>
<organism evidence="2 3">
    <name type="scientific">Streptodolium elevatio</name>
    <dbReference type="NCBI Taxonomy" id="3157996"/>
    <lineage>
        <taxon>Bacteria</taxon>
        <taxon>Bacillati</taxon>
        <taxon>Actinomycetota</taxon>
        <taxon>Actinomycetes</taxon>
        <taxon>Kitasatosporales</taxon>
        <taxon>Streptomycetaceae</taxon>
        <taxon>Streptodolium</taxon>
    </lineage>
</organism>
<gene>
    <name evidence="2" type="ORF">AB0C36_18065</name>
</gene>